<evidence type="ECO:0000259" key="2">
    <source>
        <dbReference type="Pfam" id="PF25268"/>
    </source>
</evidence>
<feature type="domain" description="DUF7866" evidence="2">
    <location>
        <begin position="63"/>
        <end position="114"/>
    </location>
</feature>
<dbReference type="Proteomes" id="UP000233837">
    <property type="component" value="Unassembled WGS sequence"/>
</dbReference>
<dbReference type="InterPro" id="IPR057188">
    <property type="entry name" value="DUF7866"/>
</dbReference>
<reference evidence="3 4" key="2">
    <citation type="journal article" date="2017" name="Nature">
        <title>The Apostasia genome and the evolution of orchids.</title>
        <authorList>
            <person name="Zhang G.Q."/>
            <person name="Liu K.W."/>
            <person name="Li Z."/>
            <person name="Lohaus R."/>
            <person name="Hsiao Y.Y."/>
            <person name="Niu S.C."/>
            <person name="Wang J.Y."/>
            <person name="Lin Y.C."/>
            <person name="Xu Q."/>
            <person name="Chen L.J."/>
            <person name="Yoshida K."/>
            <person name="Fujiwara S."/>
            <person name="Wang Z.W."/>
            <person name="Zhang Y.Q."/>
            <person name="Mitsuda N."/>
            <person name="Wang M."/>
            <person name="Liu G.H."/>
            <person name="Pecoraro L."/>
            <person name="Huang H.X."/>
            <person name="Xiao X.J."/>
            <person name="Lin M."/>
            <person name="Wu X.Y."/>
            <person name="Wu W.L."/>
            <person name="Chen Y.Y."/>
            <person name="Chang S.B."/>
            <person name="Sakamoto S."/>
            <person name="Ohme-Takagi M."/>
            <person name="Yagi M."/>
            <person name="Zeng S.J."/>
            <person name="Shen C.Y."/>
            <person name="Yeh C.M."/>
            <person name="Luo Y.B."/>
            <person name="Tsai W.C."/>
            <person name="Van de Peer Y."/>
            <person name="Liu Z.J."/>
        </authorList>
    </citation>
    <scope>NUCLEOTIDE SEQUENCE [LARGE SCALE GENOMIC DNA]</scope>
    <source>
        <tissue evidence="3">The whole plant</tissue>
    </source>
</reference>
<evidence type="ECO:0000313" key="4">
    <source>
        <dbReference type="Proteomes" id="UP000233837"/>
    </source>
</evidence>
<proteinExistence type="predicted"/>
<keyword evidence="4" id="KW-1185">Reference proteome</keyword>
<dbReference type="PANTHER" id="PTHR33786:SF2">
    <property type="entry name" value="UBIQUITIN CARBOXYL-TERMINAL HYDROLASE"/>
    <property type="match status" value="1"/>
</dbReference>
<reference evidence="3 4" key="1">
    <citation type="journal article" date="2016" name="Sci. Rep.">
        <title>The Dendrobium catenatum Lindl. genome sequence provides insights into polysaccharide synthase, floral development and adaptive evolution.</title>
        <authorList>
            <person name="Zhang G.Q."/>
            <person name="Xu Q."/>
            <person name="Bian C."/>
            <person name="Tsai W.C."/>
            <person name="Yeh C.M."/>
            <person name="Liu K.W."/>
            <person name="Yoshida K."/>
            <person name="Zhang L.S."/>
            <person name="Chang S.B."/>
            <person name="Chen F."/>
            <person name="Shi Y."/>
            <person name="Su Y.Y."/>
            <person name="Zhang Y.Q."/>
            <person name="Chen L.J."/>
            <person name="Yin Y."/>
            <person name="Lin M."/>
            <person name="Huang H."/>
            <person name="Deng H."/>
            <person name="Wang Z.W."/>
            <person name="Zhu S.L."/>
            <person name="Zhao X."/>
            <person name="Deng C."/>
            <person name="Niu S.C."/>
            <person name="Huang J."/>
            <person name="Wang M."/>
            <person name="Liu G.H."/>
            <person name="Yang H.J."/>
            <person name="Xiao X.J."/>
            <person name="Hsiao Y.Y."/>
            <person name="Wu W.L."/>
            <person name="Chen Y.Y."/>
            <person name="Mitsuda N."/>
            <person name="Ohme-Takagi M."/>
            <person name="Luo Y.B."/>
            <person name="Van de Peer Y."/>
            <person name="Liu Z.J."/>
        </authorList>
    </citation>
    <scope>NUCLEOTIDE SEQUENCE [LARGE SCALE GENOMIC DNA]</scope>
    <source>
        <tissue evidence="3">The whole plant</tissue>
    </source>
</reference>
<name>A0A2I0WPG3_9ASPA</name>
<dbReference type="EMBL" id="KZ502492">
    <property type="protein sequence ID" value="PKU77553.1"/>
    <property type="molecule type" value="Genomic_DNA"/>
</dbReference>
<accession>A0A2I0WPG3</accession>
<evidence type="ECO:0000313" key="3">
    <source>
        <dbReference type="EMBL" id="PKU77553.1"/>
    </source>
</evidence>
<dbReference type="PANTHER" id="PTHR33786">
    <property type="entry name" value="UBIQUITIN CARBOXYL-TERMINAL HYDROLASE"/>
    <property type="match status" value="1"/>
</dbReference>
<dbReference type="Pfam" id="PF25268">
    <property type="entry name" value="DUF7866"/>
    <property type="match status" value="1"/>
</dbReference>
<protein>
    <recommendedName>
        <fullName evidence="2">DUF7866 domain-containing protein</fullName>
    </recommendedName>
</protein>
<evidence type="ECO:0000256" key="1">
    <source>
        <dbReference type="SAM" id="SignalP"/>
    </source>
</evidence>
<feature type="chain" id="PRO_5014194678" description="DUF7866 domain-containing protein" evidence="1">
    <location>
        <begin position="22"/>
        <end position="115"/>
    </location>
</feature>
<organism evidence="3 4">
    <name type="scientific">Dendrobium catenatum</name>
    <dbReference type="NCBI Taxonomy" id="906689"/>
    <lineage>
        <taxon>Eukaryota</taxon>
        <taxon>Viridiplantae</taxon>
        <taxon>Streptophyta</taxon>
        <taxon>Embryophyta</taxon>
        <taxon>Tracheophyta</taxon>
        <taxon>Spermatophyta</taxon>
        <taxon>Magnoliopsida</taxon>
        <taxon>Liliopsida</taxon>
        <taxon>Asparagales</taxon>
        <taxon>Orchidaceae</taxon>
        <taxon>Epidendroideae</taxon>
        <taxon>Malaxideae</taxon>
        <taxon>Dendrobiinae</taxon>
        <taxon>Dendrobium</taxon>
    </lineage>
</organism>
<keyword evidence="1" id="KW-0732">Signal</keyword>
<sequence length="115" mass="12382">MASFSWVLPLLFLLFMATISANLSFSAEADGSAGSAMEEMRPVAPVPGIQQLMLNETRRQLSSFQICALCTCCGGPKGLCLPSPCCYAISCNIPNRPFGFCSFLPRTCNCFGCHL</sequence>
<dbReference type="OrthoDB" id="1871192at2759"/>
<dbReference type="AlphaFoldDB" id="A0A2I0WPG3"/>
<feature type="signal peptide" evidence="1">
    <location>
        <begin position="1"/>
        <end position="21"/>
    </location>
</feature>
<gene>
    <name evidence="3" type="ORF">MA16_Dca013674</name>
</gene>